<dbReference type="PRINTS" id="PR00133">
    <property type="entry name" value="GLHYDRLASE3"/>
</dbReference>
<dbReference type="GO" id="GO:0008422">
    <property type="term" value="F:beta-glucosidase activity"/>
    <property type="evidence" value="ECO:0007669"/>
    <property type="project" value="UniProtKB-EC"/>
</dbReference>
<comment type="similarity">
    <text evidence="2">Belongs to the glycosyl hydrolase 3 family.</text>
</comment>
<evidence type="ECO:0000256" key="1">
    <source>
        <dbReference type="ARBA" id="ARBA00000448"/>
    </source>
</evidence>
<dbReference type="InterPro" id="IPR001764">
    <property type="entry name" value="Glyco_hydro_3_N"/>
</dbReference>
<feature type="chain" id="PRO_5013923644" description="beta-glucosidase" evidence="7">
    <location>
        <begin position="24"/>
        <end position="320"/>
    </location>
</feature>
<dbReference type="InterPro" id="IPR051915">
    <property type="entry name" value="Cellulose_Degrad_GH3"/>
</dbReference>
<dbReference type="EMBL" id="NKXS01005698">
    <property type="protein sequence ID" value="PIN02952.1"/>
    <property type="molecule type" value="Genomic_DNA"/>
</dbReference>
<protein>
    <recommendedName>
        <fullName evidence="3">beta-glucosidase</fullName>
        <ecNumber evidence="3">3.2.1.21</ecNumber>
    </recommendedName>
</protein>
<keyword evidence="6 9" id="KW-0326">Glycosidase</keyword>
<sequence>MGKLSMPIKCLMAVCLWAAFAEAEEYMKYKDPKQPLNMRIKDLMRRMTLEEKIGQMTQIERVLASPTIIQKYFIESALSTRLGIPIIYGIDAIHGHSNVHKATVFPHNIGLGVTRDPSLVKRIGATTALEVRATGIPFNFAPSISVCRDPRWGRCYESFSEDRKVVRAMTEMIPGLQGDIPFHARKGVPFVANVNTKVVAYAKHFVGNCGTVKGIDANDTIIDFHGLLSTHMPPFLDSIIKGVATVMVAYSSLTRKKMHANRDMVTGFLKNKLKFKGFVESDWKGINSITNPPLSNYSYSVEAGVLAGIDMVGWFLMTDS</sequence>
<dbReference type="AlphaFoldDB" id="A0A2G9GCL5"/>
<evidence type="ECO:0000313" key="9">
    <source>
        <dbReference type="EMBL" id="PIN02952.1"/>
    </source>
</evidence>
<name>A0A2G9GCL5_9LAMI</name>
<reference evidence="10" key="1">
    <citation type="journal article" date="2018" name="Gigascience">
        <title>Genome assembly of the Pink Ipe (Handroanthus impetiginosus, Bignoniaceae), a highly valued, ecologically keystone Neotropical timber forest tree.</title>
        <authorList>
            <person name="Silva-Junior O.B."/>
            <person name="Grattapaglia D."/>
            <person name="Novaes E."/>
            <person name="Collevatti R.G."/>
        </authorList>
    </citation>
    <scope>NUCLEOTIDE SEQUENCE [LARGE SCALE GENOMIC DNA]</scope>
    <source>
        <strain evidence="10">cv. UFG-1</strain>
    </source>
</reference>
<organism evidence="9 10">
    <name type="scientific">Handroanthus impetiginosus</name>
    <dbReference type="NCBI Taxonomy" id="429701"/>
    <lineage>
        <taxon>Eukaryota</taxon>
        <taxon>Viridiplantae</taxon>
        <taxon>Streptophyta</taxon>
        <taxon>Embryophyta</taxon>
        <taxon>Tracheophyta</taxon>
        <taxon>Spermatophyta</taxon>
        <taxon>Magnoliopsida</taxon>
        <taxon>eudicotyledons</taxon>
        <taxon>Gunneridae</taxon>
        <taxon>Pentapetalae</taxon>
        <taxon>asterids</taxon>
        <taxon>lamiids</taxon>
        <taxon>Lamiales</taxon>
        <taxon>Bignoniaceae</taxon>
        <taxon>Crescentiina</taxon>
        <taxon>Tabebuia alliance</taxon>
        <taxon>Handroanthus</taxon>
    </lineage>
</organism>
<keyword evidence="4 7" id="KW-0732">Signal</keyword>
<keyword evidence="10" id="KW-1185">Reference proteome</keyword>
<dbReference type="Pfam" id="PF00933">
    <property type="entry name" value="Glyco_hydro_3"/>
    <property type="match status" value="1"/>
</dbReference>
<evidence type="ECO:0000256" key="5">
    <source>
        <dbReference type="ARBA" id="ARBA00022801"/>
    </source>
</evidence>
<dbReference type="OrthoDB" id="909364at2759"/>
<evidence type="ECO:0000256" key="3">
    <source>
        <dbReference type="ARBA" id="ARBA00012744"/>
    </source>
</evidence>
<dbReference type="EC" id="3.2.1.21" evidence="3"/>
<keyword evidence="5 9" id="KW-0378">Hydrolase</keyword>
<dbReference type="SUPFAM" id="SSF51445">
    <property type="entry name" value="(Trans)glycosidases"/>
    <property type="match status" value="1"/>
</dbReference>
<feature type="domain" description="Glycoside hydrolase family 3 N-terminal" evidence="8">
    <location>
        <begin position="39"/>
        <end position="312"/>
    </location>
</feature>
<dbReference type="Gene3D" id="3.20.20.300">
    <property type="entry name" value="Glycoside hydrolase, family 3, N-terminal domain"/>
    <property type="match status" value="1"/>
</dbReference>
<dbReference type="STRING" id="429701.A0A2G9GCL5"/>
<dbReference type="GO" id="GO:0009251">
    <property type="term" value="P:glucan catabolic process"/>
    <property type="evidence" value="ECO:0007669"/>
    <property type="project" value="TreeGrafter"/>
</dbReference>
<dbReference type="InterPro" id="IPR017853">
    <property type="entry name" value="GH"/>
</dbReference>
<dbReference type="InterPro" id="IPR036962">
    <property type="entry name" value="Glyco_hydro_3_N_sf"/>
</dbReference>
<comment type="catalytic activity">
    <reaction evidence="1">
        <text>Hydrolysis of terminal, non-reducing beta-D-glucosyl residues with release of beta-D-glucose.</text>
        <dbReference type="EC" id="3.2.1.21"/>
    </reaction>
</comment>
<evidence type="ECO:0000256" key="2">
    <source>
        <dbReference type="ARBA" id="ARBA00005336"/>
    </source>
</evidence>
<comment type="caution">
    <text evidence="9">The sequence shown here is derived from an EMBL/GenBank/DDBJ whole genome shotgun (WGS) entry which is preliminary data.</text>
</comment>
<dbReference type="PANTHER" id="PTHR30620">
    <property type="entry name" value="PERIPLASMIC BETA-GLUCOSIDASE-RELATED"/>
    <property type="match status" value="1"/>
</dbReference>
<proteinExistence type="inferred from homology"/>
<evidence type="ECO:0000256" key="4">
    <source>
        <dbReference type="ARBA" id="ARBA00022729"/>
    </source>
</evidence>
<evidence type="ECO:0000256" key="6">
    <source>
        <dbReference type="ARBA" id="ARBA00023295"/>
    </source>
</evidence>
<gene>
    <name evidence="9" type="ORF">CDL12_24528</name>
</gene>
<accession>A0A2G9GCL5</accession>
<evidence type="ECO:0000259" key="8">
    <source>
        <dbReference type="Pfam" id="PF00933"/>
    </source>
</evidence>
<evidence type="ECO:0000256" key="7">
    <source>
        <dbReference type="SAM" id="SignalP"/>
    </source>
</evidence>
<dbReference type="PANTHER" id="PTHR30620:SF16">
    <property type="entry name" value="LYSOSOMAL BETA GLUCOSIDASE"/>
    <property type="match status" value="1"/>
</dbReference>
<feature type="signal peptide" evidence="7">
    <location>
        <begin position="1"/>
        <end position="23"/>
    </location>
</feature>
<dbReference type="Proteomes" id="UP000231279">
    <property type="component" value="Unassembled WGS sequence"/>
</dbReference>
<evidence type="ECO:0000313" key="10">
    <source>
        <dbReference type="Proteomes" id="UP000231279"/>
    </source>
</evidence>